<organism evidence="3 4">
    <name type="scientific">Poseidonocella pacifica</name>
    <dbReference type="NCBI Taxonomy" id="871651"/>
    <lineage>
        <taxon>Bacteria</taxon>
        <taxon>Pseudomonadati</taxon>
        <taxon>Pseudomonadota</taxon>
        <taxon>Alphaproteobacteria</taxon>
        <taxon>Rhodobacterales</taxon>
        <taxon>Roseobacteraceae</taxon>
        <taxon>Poseidonocella</taxon>
    </lineage>
</organism>
<protein>
    <submittedName>
        <fullName evidence="3">Uncharacterized conserved protein, DUF2126 family</fullName>
    </submittedName>
</protein>
<name>A0A1I0VAV1_9RHOB</name>
<dbReference type="Pfam" id="PF08379">
    <property type="entry name" value="Bact_transglu_N"/>
    <property type="match status" value="1"/>
</dbReference>
<evidence type="ECO:0000259" key="2">
    <source>
        <dbReference type="SMART" id="SM00460"/>
    </source>
</evidence>
<gene>
    <name evidence="3" type="ORF">SAMN05421688_0445</name>
</gene>
<feature type="region of interest" description="Disordered" evidence="1">
    <location>
        <begin position="1122"/>
        <end position="1142"/>
    </location>
</feature>
<feature type="region of interest" description="Disordered" evidence="1">
    <location>
        <begin position="600"/>
        <end position="647"/>
    </location>
</feature>
<dbReference type="Pfam" id="PF09899">
    <property type="entry name" value="DUF2126"/>
    <property type="match status" value="1"/>
</dbReference>
<dbReference type="AlphaFoldDB" id="A0A1I0VAV1"/>
<dbReference type="STRING" id="871651.SAMN05421688_0445"/>
<feature type="domain" description="Transglutaminase-like" evidence="2">
    <location>
        <begin position="209"/>
        <end position="285"/>
    </location>
</feature>
<dbReference type="SUPFAM" id="SSF54001">
    <property type="entry name" value="Cysteine proteinases"/>
    <property type="match status" value="1"/>
</dbReference>
<evidence type="ECO:0000313" key="4">
    <source>
        <dbReference type="Proteomes" id="UP000198796"/>
    </source>
</evidence>
<evidence type="ECO:0000256" key="1">
    <source>
        <dbReference type="SAM" id="MobiDB-lite"/>
    </source>
</evidence>
<dbReference type="Proteomes" id="UP000198796">
    <property type="component" value="Unassembled WGS sequence"/>
</dbReference>
<dbReference type="InterPro" id="IPR002931">
    <property type="entry name" value="Transglutaminase-like"/>
</dbReference>
<sequence length="1152" mass="128967">MQAAYAGSALPMSGRALHPTTNGLSYPGTGTKDQRQTMAITASIRHLTHYRYDRPVMLSPQVIRLRPAPHSRTRVISHSLKVSPEGHFVNHQQDPYGNWMSRFVFPEPVRELKIEVDLVADMTVYNPFDFFVDETAASFPFTYPEDIFEDLSIYRKVETQGPLFDALLGSIQKQAESTVDFLVEINARLAREIGYVIRMEPGVQTPEETLQTAKGSCRDTSWLLVHLLRHLGFAARFVSGYLIQLKPDLKALDGPSGTEQDFTDLHAWCEVYLPGAGWIGFDPTSGLLTGESHIPLAATPHYRNAAPIVGGYTGSPDTQIDFDFDMQVTRIAEHPRITKPFSDESWEALDALGRKVDEKIAAQDMRLTMGGEPTFVSIDGFEGDEWNTAAVGPMKRGLADKLIRRLRDRFAPGGFLHYGQGKWYPGETLPRWTFSLYWRRDEKPVWKDPALIAEENDNTGATPEQSEALLANIAERLGVESEMVVAAYEDPAEWVIKEGSLPENVTPENSRLKDPEERNRIARVFGRGLTEPAGHVLPIQRWQSKAAGHRWRSEKWKLRRGHVFLVPGDSPVGYRIPLGSLPHVPPSQYPYVYVTDPTVERGPLPDFGNGPTEPARTPEREQPVSAPRESGNSQDVREQQLNSPDGAVRTAISVEPRDGRLCVFMPPVEALEDYLELIDAAEDSARALGLKVHIEGYAPPQDPRMNVIRVAPDPGVIEVNVHPAGDWADCVAITNAVYEEARQCRLGADKFMIDGRHTGTGGGNHVVVGGETPNDSPFLRRPDLLGSLILHWQRHPSLSYLFSGLFIGPTSQAPRIDEARHDTLYELEIALAQIPTPEQGPPVQPWLTDRLLRNMLTDVTGNTHRAEICIDKLYSPDGPTGRLGLVEFRGFEMPPDARMSLAQQLLIRALLTRFWDAPLKGKPVRWGTTLHDRFMLPYFVWQDFLDVLRDLGDHGLHFRPEWYEAQREFRFPFAGEVEYEGVHLEVRQALEPWHVLGERGAIGGTVRYTDSSVERMQVQLSAADPDRYIVTCNRRAIPLTATDQNGVSVGGVRFKAWQPAEALHPVLPVDAPLTFDIFDTWTGRALGGCTYHVAHPGGRNYETFPVNTNEADARRLARFEKSGHTPGSYWPAPETPHPEFPMTLDLRRAPGI</sequence>
<dbReference type="Pfam" id="PF01841">
    <property type="entry name" value="Transglut_core"/>
    <property type="match status" value="1"/>
</dbReference>
<feature type="compositionally biased region" description="Polar residues" evidence="1">
    <location>
        <begin position="630"/>
        <end position="643"/>
    </location>
</feature>
<reference evidence="3 4" key="1">
    <citation type="submission" date="2016-10" db="EMBL/GenBank/DDBJ databases">
        <authorList>
            <person name="de Groot N.N."/>
        </authorList>
    </citation>
    <scope>NUCLEOTIDE SEQUENCE [LARGE SCALE GENOMIC DNA]</scope>
    <source>
        <strain evidence="3 4">DSM 29316</strain>
    </source>
</reference>
<dbReference type="InterPro" id="IPR018667">
    <property type="entry name" value="DUF2126"/>
</dbReference>
<dbReference type="InterPro" id="IPR013589">
    <property type="entry name" value="Bac_transglu_N"/>
</dbReference>
<keyword evidence="4" id="KW-1185">Reference proteome</keyword>
<dbReference type="PANTHER" id="PTHR33490:SF1">
    <property type="entry name" value="SLL1233 PROTEIN"/>
    <property type="match status" value="1"/>
</dbReference>
<evidence type="ECO:0000313" key="3">
    <source>
        <dbReference type="EMBL" id="SFA73163.1"/>
    </source>
</evidence>
<dbReference type="EMBL" id="FOJU01000001">
    <property type="protein sequence ID" value="SFA73163.1"/>
    <property type="molecule type" value="Genomic_DNA"/>
</dbReference>
<dbReference type="PANTHER" id="PTHR33490">
    <property type="entry name" value="BLR5614 PROTEIN-RELATED"/>
    <property type="match status" value="1"/>
</dbReference>
<dbReference type="SMART" id="SM00460">
    <property type="entry name" value="TGc"/>
    <property type="match status" value="1"/>
</dbReference>
<dbReference type="Gene3D" id="3.10.620.30">
    <property type="match status" value="1"/>
</dbReference>
<proteinExistence type="predicted"/>
<accession>A0A1I0VAV1</accession>
<dbReference type="InterPro" id="IPR038765">
    <property type="entry name" value="Papain-like_cys_pep_sf"/>
</dbReference>